<dbReference type="InterPro" id="IPR027417">
    <property type="entry name" value="P-loop_NTPase"/>
</dbReference>
<dbReference type="HAMAP" id="MF_00235">
    <property type="entry name" value="Adenylate_kinase_Adk"/>
    <property type="match status" value="1"/>
</dbReference>
<dbReference type="NCBIfam" id="NF011104">
    <property type="entry name" value="PRK14531.1"/>
    <property type="match status" value="1"/>
</dbReference>
<name>A0ABP7CLH8_9ACTN</name>
<evidence type="ECO:0000256" key="1">
    <source>
        <dbReference type="ARBA" id="ARBA00022679"/>
    </source>
</evidence>
<keyword evidence="3 5" id="KW-0547">Nucleotide-binding</keyword>
<dbReference type="PANTHER" id="PTHR23359">
    <property type="entry name" value="NUCLEOTIDE KINASE"/>
    <property type="match status" value="1"/>
</dbReference>
<gene>
    <name evidence="5" type="primary">adk</name>
    <name evidence="8" type="ORF">GCM10022204_02450</name>
</gene>
<dbReference type="PROSITE" id="PS00113">
    <property type="entry name" value="ADENYLATE_KINASE"/>
    <property type="match status" value="1"/>
</dbReference>
<evidence type="ECO:0000313" key="8">
    <source>
        <dbReference type="EMBL" id="GAA3690937.1"/>
    </source>
</evidence>
<keyword evidence="1 5" id="KW-0808">Transferase</keyword>
<comment type="caution">
    <text evidence="8">The sequence shown here is derived from an EMBL/GenBank/DDBJ whole genome shotgun (WGS) entry which is preliminary data.</text>
</comment>
<feature type="binding site" evidence="5">
    <location>
        <begin position="10"/>
        <end position="15"/>
    </location>
    <ligand>
        <name>ATP</name>
        <dbReference type="ChEBI" id="CHEBI:30616"/>
    </ligand>
</feature>
<comment type="function">
    <text evidence="5">Catalyzes the reversible transfer of the terminal phosphate group between ATP and AMP. Plays an important role in cellular energy homeostasis and in adenine nucleotide metabolism.</text>
</comment>
<feature type="binding site" evidence="5">
    <location>
        <position position="172"/>
    </location>
    <ligand>
        <name>ATP</name>
        <dbReference type="ChEBI" id="CHEBI:30616"/>
    </ligand>
</feature>
<evidence type="ECO:0000256" key="6">
    <source>
        <dbReference type="RuleBase" id="RU003330"/>
    </source>
</evidence>
<evidence type="ECO:0000256" key="2">
    <source>
        <dbReference type="ARBA" id="ARBA00022727"/>
    </source>
</evidence>
<dbReference type="GO" id="GO:0016301">
    <property type="term" value="F:kinase activity"/>
    <property type="evidence" value="ECO:0007669"/>
    <property type="project" value="UniProtKB-KW"/>
</dbReference>
<comment type="caution">
    <text evidence="5">Lacks conserved residue(s) required for the propagation of feature annotation.</text>
</comment>
<dbReference type="SUPFAM" id="SSF52540">
    <property type="entry name" value="P-loop containing nucleoside triphosphate hydrolases"/>
    <property type="match status" value="1"/>
</dbReference>
<feature type="binding site" evidence="5">
    <location>
        <position position="31"/>
    </location>
    <ligand>
        <name>AMP</name>
        <dbReference type="ChEBI" id="CHEBI:456215"/>
    </ligand>
</feature>
<sequence>MRLLIMGPPGAGKGTQAKLIAEHYGIPAISTGDIFRAMKTADTPLAQQVRDIMNSGGYVSDEITNQIVAERLAEADCENGFLLDGYPRTPDQVDTLDAALADRGTPLDVVLSLRADEDAVVARLLKRAETEGRADDNEDTIRVRQQVYAEQTAPLLDVYSARGLLVEVDGLGEIAEVSGRVFAALDDARGGAGSAELIGAPS</sequence>
<feature type="binding site" evidence="5">
    <location>
        <position position="127"/>
    </location>
    <ligand>
        <name>ATP</name>
        <dbReference type="ChEBI" id="CHEBI:30616"/>
    </ligand>
</feature>
<keyword evidence="9" id="KW-1185">Reference proteome</keyword>
<comment type="pathway">
    <text evidence="5">Purine metabolism; AMP biosynthesis via salvage pathway; AMP from ADP: step 1/1.</text>
</comment>
<evidence type="ECO:0000256" key="7">
    <source>
        <dbReference type="RuleBase" id="RU003331"/>
    </source>
</evidence>
<feature type="binding site" evidence="5">
    <location>
        <position position="144"/>
    </location>
    <ligand>
        <name>AMP</name>
        <dbReference type="ChEBI" id="CHEBI:456215"/>
    </ligand>
</feature>
<dbReference type="EMBL" id="BAAAYX010000002">
    <property type="protein sequence ID" value="GAA3690937.1"/>
    <property type="molecule type" value="Genomic_DNA"/>
</dbReference>
<dbReference type="PRINTS" id="PR00094">
    <property type="entry name" value="ADENYLTKNASE"/>
</dbReference>
<keyword evidence="5" id="KW-0963">Cytoplasm</keyword>
<evidence type="ECO:0000256" key="5">
    <source>
        <dbReference type="HAMAP-Rule" id="MF_00235"/>
    </source>
</evidence>
<comment type="subcellular location">
    <subcellularLocation>
        <location evidence="5 7">Cytoplasm</location>
    </subcellularLocation>
</comment>
<protein>
    <recommendedName>
        <fullName evidence="5 7">Adenylate kinase</fullName>
        <shortName evidence="5">AK</shortName>
        <ecNumber evidence="5 7">2.7.4.3</ecNumber>
    </recommendedName>
    <alternativeName>
        <fullName evidence="5">ATP-AMP transphosphorylase</fullName>
    </alternativeName>
    <alternativeName>
        <fullName evidence="5">ATP:AMP phosphotransferase</fullName>
    </alternativeName>
    <alternativeName>
        <fullName evidence="5">Adenylate monophosphate kinase</fullName>
    </alternativeName>
</protein>
<dbReference type="Pfam" id="PF00406">
    <property type="entry name" value="ADK"/>
    <property type="match status" value="1"/>
</dbReference>
<dbReference type="InterPro" id="IPR000850">
    <property type="entry name" value="Adenylat/UMP-CMP_kin"/>
</dbReference>
<dbReference type="InterPro" id="IPR033690">
    <property type="entry name" value="Adenylat_kinase_CS"/>
</dbReference>
<keyword evidence="4 5" id="KW-0418">Kinase</keyword>
<feature type="region of interest" description="NMP" evidence="5">
    <location>
        <begin position="30"/>
        <end position="59"/>
    </location>
</feature>
<comment type="subunit">
    <text evidence="5 7">Monomer.</text>
</comment>
<proteinExistence type="inferred from homology"/>
<feature type="binding site" evidence="5">
    <location>
        <begin position="57"/>
        <end position="59"/>
    </location>
    <ligand>
        <name>AMP</name>
        <dbReference type="ChEBI" id="CHEBI:456215"/>
    </ligand>
</feature>
<feature type="binding site" evidence="5">
    <location>
        <position position="133"/>
    </location>
    <ligand>
        <name>AMP</name>
        <dbReference type="ChEBI" id="CHEBI:456215"/>
    </ligand>
</feature>
<accession>A0ABP7CLH8</accession>
<evidence type="ECO:0000256" key="3">
    <source>
        <dbReference type="ARBA" id="ARBA00022741"/>
    </source>
</evidence>
<dbReference type="NCBIfam" id="NF011100">
    <property type="entry name" value="PRK14527.1"/>
    <property type="match status" value="1"/>
</dbReference>
<feature type="binding site" evidence="5">
    <location>
        <begin position="85"/>
        <end position="88"/>
    </location>
    <ligand>
        <name>AMP</name>
        <dbReference type="ChEBI" id="CHEBI:456215"/>
    </ligand>
</feature>
<feature type="binding site" evidence="5">
    <location>
        <position position="92"/>
    </location>
    <ligand>
        <name>AMP</name>
        <dbReference type="ChEBI" id="CHEBI:456215"/>
    </ligand>
</feature>
<reference evidence="9" key="1">
    <citation type="journal article" date="2019" name="Int. J. Syst. Evol. Microbiol.">
        <title>The Global Catalogue of Microorganisms (GCM) 10K type strain sequencing project: providing services to taxonomists for standard genome sequencing and annotation.</title>
        <authorList>
            <consortium name="The Broad Institute Genomics Platform"/>
            <consortium name="The Broad Institute Genome Sequencing Center for Infectious Disease"/>
            <person name="Wu L."/>
            <person name="Ma J."/>
        </authorList>
    </citation>
    <scope>NUCLEOTIDE SEQUENCE [LARGE SCALE GENOMIC DNA]</scope>
    <source>
        <strain evidence="9">JCM 16548</strain>
    </source>
</reference>
<comment type="catalytic activity">
    <reaction evidence="5 7">
        <text>AMP + ATP = 2 ADP</text>
        <dbReference type="Rhea" id="RHEA:12973"/>
        <dbReference type="ChEBI" id="CHEBI:30616"/>
        <dbReference type="ChEBI" id="CHEBI:456215"/>
        <dbReference type="ChEBI" id="CHEBI:456216"/>
        <dbReference type="EC" id="2.7.4.3"/>
    </reaction>
</comment>
<comment type="domain">
    <text evidence="5">Consists of three domains, a large central CORE domain and two small peripheral domains, NMPbind and LID, which undergo movements during catalysis. The LID domain closes over the site of phosphoryl transfer upon ATP binding. Assembling and dissambling the active center during each catalytic cycle provides an effective means to prevent ATP hydrolysis.</text>
</comment>
<evidence type="ECO:0000256" key="4">
    <source>
        <dbReference type="ARBA" id="ARBA00022777"/>
    </source>
</evidence>
<dbReference type="RefSeq" id="WP_344810443.1">
    <property type="nucleotide sequence ID" value="NZ_BAAAYX010000002.1"/>
</dbReference>
<dbReference type="CDD" id="cd01428">
    <property type="entry name" value="ADK"/>
    <property type="match status" value="1"/>
</dbReference>
<dbReference type="Gene3D" id="3.40.50.300">
    <property type="entry name" value="P-loop containing nucleotide triphosphate hydrolases"/>
    <property type="match status" value="1"/>
</dbReference>
<dbReference type="Proteomes" id="UP001500051">
    <property type="component" value="Unassembled WGS sequence"/>
</dbReference>
<comment type="similarity">
    <text evidence="5 6">Belongs to the adenylate kinase family.</text>
</comment>
<keyword evidence="5 7" id="KW-0067">ATP-binding</keyword>
<dbReference type="NCBIfam" id="NF011105">
    <property type="entry name" value="PRK14532.1"/>
    <property type="match status" value="1"/>
</dbReference>
<dbReference type="EC" id="2.7.4.3" evidence="5 7"/>
<evidence type="ECO:0000313" key="9">
    <source>
        <dbReference type="Proteomes" id="UP001500051"/>
    </source>
</evidence>
<dbReference type="NCBIfam" id="NF001381">
    <property type="entry name" value="PRK00279.1-3"/>
    <property type="match status" value="1"/>
</dbReference>
<keyword evidence="2 5" id="KW-0545">Nucleotide biosynthesis</keyword>
<organism evidence="8 9">
    <name type="scientific">Microlunatus aurantiacus</name>
    <dbReference type="NCBI Taxonomy" id="446786"/>
    <lineage>
        <taxon>Bacteria</taxon>
        <taxon>Bacillati</taxon>
        <taxon>Actinomycetota</taxon>
        <taxon>Actinomycetes</taxon>
        <taxon>Propionibacteriales</taxon>
        <taxon>Propionibacteriaceae</taxon>
        <taxon>Microlunatus</taxon>
    </lineage>
</organism>
<feature type="binding site" evidence="5">
    <location>
        <position position="36"/>
    </location>
    <ligand>
        <name>AMP</name>
        <dbReference type="ChEBI" id="CHEBI:456215"/>
    </ligand>
</feature>